<protein>
    <submittedName>
        <fullName evidence="1">Uncharacterized protein</fullName>
    </submittedName>
</protein>
<accession>Q8TIM5</accession>
<reference evidence="1 2" key="1">
    <citation type="journal article" date="2002" name="Genome Res.">
        <title>The genome of Methanosarcina acetivorans reveals extensive metabolic and physiological diversity.</title>
        <authorList>
            <person name="Galagan J.E."/>
            <person name="Nusbaum C."/>
            <person name="Roy A."/>
            <person name="Endrizzi M.G."/>
            <person name="Macdonald P."/>
            <person name="FitzHugh W."/>
            <person name="Calvo S."/>
            <person name="Engels R."/>
            <person name="Smirnov S."/>
            <person name="Atnoor D."/>
            <person name="Brown A."/>
            <person name="Allen N."/>
            <person name="Naylor J."/>
            <person name="Stange-Thomann N."/>
            <person name="DeArellano K."/>
            <person name="Johnson R."/>
            <person name="Linton L."/>
            <person name="McEwan P."/>
            <person name="McKernan K."/>
            <person name="Talamas J."/>
            <person name="Tirrell A."/>
            <person name="Ye W."/>
            <person name="Zimmer A."/>
            <person name="Barber R.D."/>
            <person name="Cann I."/>
            <person name="Graham D.E."/>
            <person name="Grahame D.A."/>
            <person name="Guss A."/>
            <person name="Hedderich R."/>
            <person name="Ingram-Smith C."/>
            <person name="Kuettner C.H."/>
            <person name="Krzycki J.A."/>
            <person name="Leigh J.A."/>
            <person name="Li W."/>
            <person name="Liu J."/>
            <person name="Mukhopadhyay B."/>
            <person name="Reeve J.N."/>
            <person name="Smith K."/>
            <person name="Springer T.A."/>
            <person name="Umayam L.A."/>
            <person name="White O."/>
            <person name="White R.H."/>
            <person name="de Macario E.C."/>
            <person name="Ferry J.G."/>
            <person name="Jarrell K.F."/>
            <person name="Jing H."/>
            <person name="Macario A.J.L."/>
            <person name="Paulsen I."/>
            <person name="Pritchett M."/>
            <person name="Sowers K.R."/>
            <person name="Swanson R.V."/>
            <person name="Zinder S.H."/>
            <person name="Lander E."/>
            <person name="Metcalf W.W."/>
            <person name="Birren B."/>
        </authorList>
    </citation>
    <scope>NUCLEOTIDE SEQUENCE [LARGE SCALE GENOMIC DNA]</scope>
    <source>
        <strain evidence="2">ATCC 35395 / DSM 2834 / JCM 12185 / C2A</strain>
    </source>
</reference>
<dbReference type="AlphaFoldDB" id="Q8TIM5"/>
<dbReference type="InParanoid" id="Q8TIM5"/>
<dbReference type="KEGG" id="mac:MA_4121"/>
<evidence type="ECO:0000313" key="2">
    <source>
        <dbReference type="Proteomes" id="UP000002487"/>
    </source>
</evidence>
<sequence length="80" mass="9098">MTKQVFQMSDDSAIRSSLEDIKSKVEFQLECGEISPEDVKSLLTEIEILKVQNENMKARLLEASVATGRHLQEINKLESF</sequence>
<organism evidence="1 2">
    <name type="scientific">Methanosarcina acetivorans (strain ATCC 35395 / DSM 2834 / JCM 12185 / C2A)</name>
    <dbReference type="NCBI Taxonomy" id="188937"/>
    <lineage>
        <taxon>Archaea</taxon>
        <taxon>Methanobacteriati</taxon>
        <taxon>Methanobacteriota</taxon>
        <taxon>Stenosarchaea group</taxon>
        <taxon>Methanomicrobia</taxon>
        <taxon>Methanosarcinales</taxon>
        <taxon>Methanosarcinaceae</taxon>
        <taxon>Methanosarcina</taxon>
    </lineage>
</organism>
<keyword evidence="2" id="KW-1185">Reference proteome</keyword>
<name>Q8TIM5_METAC</name>
<dbReference type="Proteomes" id="UP000002487">
    <property type="component" value="Chromosome"/>
</dbReference>
<gene>
    <name evidence="1" type="ordered locus">MA_4121</name>
</gene>
<dbReference type="STRING" id="188937.MA_4121"/>
<proteinExistence type="predicted"/>
<evidence type="ECO:0000313" key="1">
    <source>
        <dbReference type="EMBL" id="AAM07469.1"/>
    </source>
</evidence>
<dbReference type="EMBL" id="AE010299">
    <property type="protein sequence ID" value="AAM07469.1"/>
    <property type="molecule type" value="Genomic_DNA"/>
</dbReference>
<dbReference type="HOGENOM" id="CLU_2581374_0_0_2"/>
<dbReference type="EnsemblBacteria" id="AAM07469">
    <property type="protein sequence ID" value="AAM07469"/>
    <property type="gene ID" value="MA_4121"/>
</dbReference>